<keyword evidence="4 5" id="KW-0472">Membrane</keyword>
<keyword evidence="6" id="KW-0723">Serine/threonine-protein kinase</keyword>
<feature type="transmembrane region" description="Helical" evidence="5">
    <location>
        <begin position="329"/>
        <end position="348"/>
    </location>
</feature>
<dbReference type="InterPro" id="IPR050598">
    <property type="entry name" value="AminoAcid_Transporter"/>
</dbReference>
<feature type="transmembrane region" description="Helical" evidence="5">
    <location>
        <begin position="126"/>
        <end position="146"/>
    </location>
</feature>
<dbReference type="GO" id="GO:0015179">
    <property type="term" value="F:L-amino acid transmembrane transporter activity"/>
    <property type="evidence" value="ECO:0007669"/>
    <property type="project" value="TreeGrafter"/>
</dbReference>
<feature type="transmembrane region" description="Helical" evidence="5">
    <location>
        <begin position="386"/>
        <end position="409"/>
    </location>
</feature>
<keyword evidence="3 5" id="KW-1133">Transmembrane helix</keyword>
<feature type="transmembrane region" description="Helical" evidence="5">
    <location>
        <begin position="195"/>
        <end position="216"/>
    </location>
</feature>
<dbReference type="RefSeq" id="WP_034322272.1">
    <property type="nucleotide sequence ID" value="NZ_JBCMYH010000021.1"/>
</dbReference>
<keyword evidence="6" id="KW-0808">Transferase</keyword>
<dbReference type="EMBL" id="JOTP01000012">
    <property type="protein sequence ID" value="KEP26156.1"/>
    <property type="molecule type" value="Genomic_DNA"/>
</dbReference>
<dbReference type="InterPro" id="IPR002293">
    <property type="entry name" value="AA/rel_permease1"/>
</dbReference>
<keyword evidence="2 5" id="KW-0812">Transmembrane</keyword>
<feature type="transmembrane region" description="Helical" evidence="5">
    <location>
        <begin position="89"/>
        <end position="114"/>
    </location>
</feature>
<feature type="transmembrane region" description="Helical" evidence="5">
    <location>
        <begin position="228"/>
        <end position="251"/>
    </location>
</feature>
<keyword evidence="6" id="KW-0418">Kinase</keyword>
<sequence length="441" mass="47739">MNKEQPALKQDIGLFFALSLVIGTIIGSGVFMKPGNVLSYSGSSDIALFAWLLGGILTLAGGLTVAEIGTQIPRTGGLYAYLEEVYGEFWGYLCGWVQIIIYGPAIIGALGLYFGSLLSNLFSLSSLWSTTIGIITVLFLCVINMMGTKYGGFVQGLTTIGKLVPIAAIIVFGLWKGNENIFTAVNDSIAQMNFGAAVLATLFAYDGWILLAALGGEMKNPEKLLPRAMAGGILIVTACYLFINVALLHVLPANEIVQLGENATSTAATILFGPIGGKIISIGIIISIFGCLNGKVLSFPRVIFAMAERKQIPFAKAISRIHPTFKTPWVAVFVQILIAIVFMIVSNPEKLSEVSIFMIYIFYVMAFFAVFKLRKQNSGMKRAYSVPLYPLTPIVAIIGSLFVLISTMITDWKSCLFSILIGIAGLPIYYYMKKTQNKAES</sequence>
<dbReference type="Proteomes" id="UP000028091">
    <property type="component" value="Unassembled WGS sequence"/>
</dbReference>
<comment type="caution">
    <text evidence="6">The sequence shown here is derived from an EMBL/GenBank/DDBJ whole genome shotgun (WGS) entry which is preliminary data.</text>
</comment>
<keyword evidence="7" id="KW-1185">Reference proteome</keyword>
<evidence type="ECO:0000256" key="4">
    <source>
        <dbReference type="ARBA" id="ARBA00023136"/>
    </source>
</evidence>
<feature type="transmembrane region" description="Helical" evidence="5">
    <location>
        <begin position="415"/>
        <end position="432"/>
    </location>
</feature>
<comment type="subcellular location">
    <subcellularLocation>
        <location evidence="1">Membrane</location>
        <topology evidence="1">Multi-pass membrane protein</topology>
    </subcellularLocation>
</comment>
<dbReference type="GO" id="GO:0004674">
    <property type="term" value="F:protein serine/threonine kinase activity"/>
    <property type="evidence" value="ECO:0007669"/>
    <property type="project" value="UniProtKB-KW"/>
</dbReference>
<dbReference type="OrthoDB" id="3181223at2"/>
<dbReference type="FunFam" id="1.20.1740.10:FF:000051">
    <property type="entry name" value="Amino acid permease"/>
    <property type="match status" value="1"/>
</dbReference>
<evidence type="ECO:0000313" key="7">
    <source>
        <dbReference type="Proteomes" id="UP000028091"/>
    </source>
</evidence>
<feature type="transmembrane region" description="Helical" evidence="5">
    <location>
        <begin position="46"/>
        <end position="68"/>
    </location>
</feature>
<dbReference type="Gene3D" id="1.20.1740.10">
    <property type="entry name" value="Amino acid/polyamine transporter I"/>
    <property type="match status" value="1"/>
</dbReference>
<evidence type="ECO:0000256" key="2">
    <source>
        <dbReference type="ARBA" id="ARBA00022692"/>
    </source>
</evidence>
<accession>A0A081LA80</accession>
<evidence type="ECO:0000313" key="6">
    <source>
        <dbReference type="EMBL" id="KEP26156.1"/>
    </source>
</evidence>
<dbReference type="Pfam" id="PF13520">
    <property type="entry name" value="AA_permease_2"/>
    <property type="match status" value="1"/>
</dbReference>
<dbReference type="GO" id="GO:0016020">
    <property type="term" value="C:membrane"/>
    <property type="evidence" value="ECO:0007669"/>
    <property type="project" value="UniProtKB-SubCell"/>
</dbReference>
<organism evidence="6 7">
    <name type="scientific">Bacillus zhangzhouensis</name>
    <dbReference type="NCBI Taxonomy" id="1178540"/>
    <lineage>
        <taxon>Bacteria</taxon>
        <taxon>Bacillati</taxon>
        <taxon>Bacillota</taxon>
        <taxon>Bacilli</taxon>
        <taxon>Bacillales</taxon>
        <taxon>Bacillaceae</taxon>
        <taxon>Bacillus</taxon>
    </lineage>
</organism>
<dbReference type="PANTHER" id="PTHR11785:SF512">
    <property type="entry name" value="SOBREMESA, ISOFORM B"/>
    <property type="match status" value="1"/>
</dbReference>
<proteinExistence type="predicted"/>
<reference evidence="6 7" key="1">
    <citation type="submission" date="2012-09" db="EMBL/GenBank/DDBJ databases">
        <title>Genome Sequence of Bacillus sp. DW5-4.</title>
        <authorList>
            <person name="Lai Q."/>
            <person name="Liu Y."/>
            <person name="Shao Z."/>
        </authorList>
    </citation>
    <scope>NUCLEOTIDE SEQUENCE [LARGE SCALE GENOMIC DNA]</scope>
    <source>
        <strain evidence="6 7">DW5-4</strain>
    </source>
</reference>
<evidence type="ECO:0000256" key="3">
    <source>
        <dbReference type="ARBA" id="ARBA00022989"/>
    </source>
</evidence>
<protein>
    <submittedName>
        <fullName evidence="6">Serine/threonine protein kinase</fullName>
    </submittedName>
</protein>
<feature type="transmembrane region" description="Helical" evidence="5">
    <location>
        <begin position="153"/>
        <end position="175"/>
    </location>
</feature>
<dbReference type="AlphaFoldDB" id="A0A081LA80"/>
<feature type="transmembrane region" description="Helical" evidence="5">
    <location>
        <begin position="271"/>
        <end position="292"/>
    </location>
</feature>
<dbReference type="eggNOG" id="COG0531">
    <property type="taxonomic scope" value="Bacteria"/>
</dbReference>
<feature type="transmembrane region" description="Helical" evidence="5">
    <location>
        <begin position="12"/>
        <end position="31"/>
    </location>
</feature>
<dbReference type="PANTHER" id="PTHR11785">
    <property type="entry name" value="AMINO ACID TRANSPORTER"/>
    <property type="match status" value="1"/>
</dbReference>
<gene>
    <name evidence="6" type="ORF">BA70_03855</name>
</gene>
<name>A0A081LA80_9BACI</name>
<feature type="transmembrane region" description="Helical" evidence="5">
    <location>
        <begin position="354"/>
        <end position="374"/>
    </location>
</feature>
<evidence type="ECO:0000256" key="5">
    <source>
        <dbReference type="SAM" id="Phobius"/>
    </source>
</evidence>
<evidence type="ECO:0000256" key="1">
    <source>
        <dbReference type="ARBA" id="ARBA00004141"/>
    </source>
</evidence>
<dbReference type="PIRSF" id="PIRSF006060">
    <property type="entry name" value="AA_transporter"/>
    <property type="match status" value="1"/>
</dbReference>